<dbReference type="OrthoDB" id="7802556at2"/>
<dbReference type="InterPro" id="IPR027417">
    <property type="entry name" value="P-loop_NTPase"/>
</dbReference>
<evidence type="ECO:0000313" key="2">
    <source>
        <dbReference type="Proteomes" id="UP000248012"/>
    </source>
</evidence>
<proteinExistence type="predicted"/>
<dbReference type="Gene3D" id="3.40.50.300">
    <property type="entry name" value="P-loop containing nucleotide triphosphate hydrolases"/>
    <property type="match status" value="1"/>
</dbReference>
<gene>
    <name evidence="1" type="ORF">DI396_10655</name>
</gene>
<accession>A0A2V4ML72</accession>
<keyword evidence="2" id="KW-1185">Reference proteome</keyword>
<sequence length="482" mass="53947">MTARFDYFVVFAEMRTGSNFLEANLNAFEGIECHGEAFNPHFIGYPNVDNILGVTQAMREGDPARLIETVKAQNGVLGGFRFFHDHDPRALDMTLNDPRCAKIILTRNPVDSYVSWKIAQATGQWKLTDARRRKDGKAEFDRDEFERHLAKLQAFQVTLLNTLQCSGQTAFYVAYEDLQSVEVMNGLAKYLGLDEALDSLDKKLKKQNPSPISDKVENFEAMEEALVRLDTFNLTRTPNFEPRRGPVVPSYVACATAPLLYLPVRGGPEAQVQDWMAALDGVDTGALQTKFNQKALRQWKRGHTGHRTFTVLRHPAARAHHAFCTHILSTGTAAYSDIRKTLRKLYKLPIPGQGPMEKPDGAYDRRAHREAFVAFLTFLKANLAGQTGVRIDSTWASAANTVQGFGTFALPDFILREDEMEAYLPAIAHQVGRTDPPDPVAARDDAPFALADIYDGDIEAMIADIYQRDYMMFGFGPWAETA</sequence>
<dbReference type="EMBL" id="QFVT01000006">
    <property type="protein sequence ID" value="PYC47415.1"/>
    <property type="molecule type" value="Genomic_DNA"/>
</dbReference>
<protein>
    <submittedName>
        <fullName evidence="1">Nodulation protein NodH</fullName>
    </submittedName>
</protein>
<reference evidence="1 2" key="1">
    <citation type="submission" date="2018-05" db="EMBL/GenBank/DDBJ databases">
        <title>Oceanovita maritima gen. nov., sp. nov., a marine bacterium in the family Rhodobacteraceae isolated from surface seawater of Lundu port Xiamen, China.</title>
        <authorList>
            <person name="Hetharua B.H."/>
            <person name="Min D."/>
            <person name="Liao H."/>
            <person name="Tian Y."/>
        </authorList>
    </citation>
    <scope>NUCLEOTIDE SEQUENCE [LARGE SCALE GENOMIC DNA]</scope>
    <source>
        <strain evidence="1 2">FSX-11</strain>
    </source>
</reference>
<dbReference type="AlphaFoldDB" id="A0A2V4ML72"/>
<organism evidence="1 2">
    <name type="scientific">Litorivita pollutaquae</name>
    <dbReference type="NCBI Taxonomy" id="2200892"/>
    <lineage>
        <taxon>Bacteria</taxon>
        <taxon>Pseudomonadati</taxon>
        <taxon>Pseudomonadota</taxon>
        <taxon>Alphaproteobacteria</taxon>
        <taxon>Rhodobacterales</taxon>
        <taxon>Paracoccaceae</taxon>
        <taxon>Litorivita</taxon>
    </lineage>
</organism>
<evidence type="ECO:0000313" key="1">
    <source>
        <dbReference type="EMBL" id="PYC47415.1"/>
    </source>
</evidence>
<dbReference type="SUPFAM" id="SSF52540">
    <property type="entry name" value="P-loop containing nucleoside triphosphate hydrolases"/>
    <property type="match status" value="1"/>
</dbReference>
<name>A0A2V4ML72_9RHOB</name>
<dbReference type="Proteomes" id="UP000248012">
    <property type="component" value="Unassembled WGS sequence"/>
</dbReference>
<dbReference type="RefSeq" id="WP_110796199.1">
    <property type="nucleotide sequence ID" value="NZ_KZ826485.1"/>
</dbReference>
<comment type="caution">
    <text evidence="1">The sequence shown here is derived from an EMBL/GenBank/DDBJ whole genome shotgun (WGS) entry which is preliminary data.</text>
</comment>